<gene>
    <name evidence="4" type="ORF">LPTSP3_g09700</name>
</gene>
<dbReference type="InterPro" id="IPR052016">
    <property type="entry name" value="Bact_Sigma-Reg"/>
</dbReference>
<evidence type="ECO:0000313" key="5">
    <source>
        <dbReference type="Proteomes" id="UP000245263"/>
    </source>
</evidence>
<feature type="transmembrane region" description="Helical" evidence="2">
    <location>
        <begin position="288"/>
        <end position="306"/>
    </location>
</feature>
<evidence type="ECO:0000256" key="1">
    <source>
        <dbReference type="ARBA" id="ARBA00022801"/>
    </source>
</evidence>
<feature type="transmembrane region" description="Helical" evidence="2">
    <location>
        <begin position="344"/>
        <end position="368"/>
    </location>
</feature>
<dbReference type="PANTHER" id="PTHR43156:SF2">
    <property type="entry name" value="STAGE II SPORULATION PROTEIN E"/>
    <property type="match status" value="1"/>
</dbReference>
<dbReference type="InterPro" id="IPR011622">
    <property type="entry name" value="7TMR_DISM_rcpt_extracell_dom2"/>
</dbReference>
<protein>
    <recommendedName>
        <fullName evidence="3">PPM-type phosphatase domain-containing protein</fullName>
    </recommendedName>
</protein>
<feature type="transmembrane region" description="Helical" evidence="2">
    <location>
        <begin position="220"/>
        <end position="243"/>
    </location>
</feature>
<dbReference type="EMBL" id="AP025028">
    <property type="protein sequence ID" value="BDA78040.1"/>
    <property type="molecule type" value="Genomic_DNA"/>
</dbReference>
<keyword evidence="1" id="KW-0378">Hydrolase</keyword>
<dbReference type="Pfam" id="PF07695">
    <property type="entry name" value="7TMR-DISM_7TM"/>
    <property type="match status" value="1"/>
</dbReference>
<feature type="transmembrane region" description="Helical" evidence="2">
    <location>
        <begin position="374"/>
        <end position="395"/>
    </location>
</feature>
<proteinExistence type="predicted"/>
<accession>A0ABN6KBS1</accession>
<name>A0ABN6KBS1_9LEPT</name>
<dbReference type="Gene3D" id="3.60.40.10">
    <property type="entry name" value="PPM-type phosphatase domain"/>
    <property type="match status" value="1"/>
</dbReference>
<dbReference type="PANTHER" id="PTHR43156">
    <property type="entry name" value="STAGE II SPORULATION PROTEIN E-RELATED"/>
    <property type="match status" value="1"/>
</dbReference>
<keyword evidence="2" id="KW-0472">Membrane</keyword>
<evidence type="ECO:0000259" key="3">
    <source>
        <dbReference type="SMART" id="SM00331"/>
    </source>
</evidence>
<feature type="transmembrane region" description="Helical" evidence="2">
    <location>
        <begin position="192"/>
        <end position="213"/>
    </location>
</feature>
<evidence type="ECO:0000256" key="2">
    <source>
        <dbReference type="SAM" id="Phobius"/>
    </source>
</evidence>
<sequence>MGNLLSIPSNLSKSNFVIIVIYFLSSLPTLGETISVYEESRYVHIGEYLEYTIPPKENSSLENIRKADTVWQKNPGKTVSFSKETKPVWFKLNLSYKGTLPHTFYLIFSSPVVDFFELYYPYHGKWIRMNSGEQVLQKDKPIYSHLSAFPIDLSPGQEITVFIKIESANPIFNFVSLYDTRSFLNYSKKNDILFAAYFGAGGLMFVYSLFLAYSLRYKQFYFYFFYLSTILLINLYSTGFMQYVEIGDSHIWKNYLFPIAIYFSCIFGLLFTSEFLNIPKKSPNIYKLIKVLVIISFIMVFSVFFIDLRSYIHIAVLIVMAPILLGLFISFYSLLENKRNIENYLFFFALASVLLGASVNTLTVQGLIQPTLFAMYSLPLGSALEIFLLATALMVKVRQLRKDTESKREIDIQLKVARQLQKDLLPKARTSIKGYPLGFRYMPTSEIGGDFVQIIEKEDCFGLFLCDVSGHGIPAAIIASMTKVSLQIWADQLDEPALAAQKIRLSLLESLSGNFLTAVFVYIHPEKKILKFVNAGHHPLILLQPNGDYEYIYSQGRAITEYIPLEIKEVIIPLPESGTLILYTDGILESRNPTTGTLFGEEGLIDILQKMGNLDPQTICDQITSEVSRFQKFKRAEDDITILALNLTKK</sequence>
<keyword evidence="5" id="KW-1185">Reference proteome</keyword>
<dbReference type="SMART" id="SM00331">
    <property type="entry name" value="PP2C_SIG"/>
    <property type="match status" value="1"/>
</dbReference>
<keyword evidence="2" id="KW-1133">Transmembrane helix</keyword>
<feature type="transmembrane region" description="Helical" evidence="2">
    <location>
        <begin position="312"/>
        <end position="332"/>
    </location>
</feature>
<dbReference type="SUPFAM" id="SSF81606">
    <property type="entry name" value="PP2C-like"/>
    <property type="match status" value="1"/>
</dbReference>
<dbReference type="Proteomes" id="UP000245263">
    <property type="component" value="Chromosome 1"/>
</dbReference>
<dbReference type="Gene3D" id="2.60.40.2380">
    <property type="match status" value="1"/>
</dbReference>
<dbReference type="RefSeq" id="WP_109018589.1">
    <property type="nucleotide sequence ID" value="NZ_AP025028.1"/>
</dbReference>
<keyword evidence="2" id="KW-0812">Transmembrane</keyword>
<dbReference type="InterPro" id="IPR011623">
    <property type="entry name" value="7TMR_DISM_rcpt_extracell_dom1"/>
</dbReference>
<feature type="transmembrane region" description="Helical" evidence="2">
    <location>
        <begin position="255"/>
        <end position="276"/>
    </location>
</feature>
<dbReference type="Pfam" id="PF07696">
    <property type="entry name" value="7TMR-DISMED2"/>
    <property type="match status" value="1"/>
</dbReference>
<dbReference type="Pfam" id="PF07228">
    <property type="entry name" value="SpoIIE"/>
    <property type="match status" value="1"/>
</dbReference>
<dbReference type="InterPro" id="IPR036457">
    <property type="entry name" value="PPM-type-like_dom_sf"/>
</dbReference>
<organism evidence="4 5">
    <name type="scientific">Leptospira kobayashii</name>
    <dbReference type="NCBI Taxonomy" id="1917830"/>
    <lineage>
        <taxon>Bacteria</taxon>
        <taxon>Pseudomonadati</taxon>
        <taxon>Spirochaetota</taxon>
        <taxon>Spirochaetia</taxon>
        <taxon>Leptospirales</taxon>
        <taxon>Leptospiraceae</taxon>
        <taxon>Leptospira</taxon>
    </lineage>
</organism>
<evidence type="ECO:0000313" key="4">
    <source>
        <dbReference type="EMBL" id="BDA78040.1"/>
    </source>
</evidence>
<reference evidence="4 5" key="1">
    <citation type="submission" date="2021-08" db="EMBL/GenBank/DDBJ databases">
        <title>Complete genome sequence of Leptospira kobayashii strain E30.</title>
        <authorList>
            <person name="Nakao R."/>
            <person name="Nakamura S."/>
            <person name="Masuzawa T."/>
            <person name="Koizumi N."/>
        </authorList>
    </citation>
    <scope>NUCLEOTIDE SEQUENCE [LARGE SCALE GENOMIC DNA]</scope>
    <source>
        <strain evidence="4 5">E30</strain>
    </source>
</reference>
<dbReference type="InterPro" id="IPR001932">
    <property type="entry name" value="PPM-type_phosphatase-like_dom"/>
</dbReference>
<feature type="domain" description="PPM-type phosphatase" evidence="3">
    <location>
        <begin position="427"/>
        <end position="647"/>
    </location>
</feature>